<dbReference type="InterPro" id="IPR009829">
    <property type="entry name" value="SKA1"/>
</dbReference>
<dbReference type="AlphaFoldDB" id="A0A183U2W0"/>
<reference evidence="4 5" key="2">
    <citation type="submission" date="2018-11" db="EMBL/GenBank/DDBJ databases">
        <authorList>
            <consortium name="Pathogen Informatics"/>
        </authorList>
    </citation>
    <scope>NUCLEOTIDE SEQUENCE [LARGE SCALE GENOMIC DNA]</scope>
</reference>
<protein>
    <recommendedName>
        <fullName evidence="1">SKA complex subunit 1</fullName>
    </recommendedName>
    <alternativeName>
        <fullName evidence="2">Spindle and kinetochore-associated protein 1</fullName>
    </alternativeName>
</protein>
<proteinExistence type="predicted"/>
<name>A0A183U2W0_TOXCA</name>
<dbReference type="GO" id="GO:0008017">
    <property type="term" value="F:microtubule binding"/>
    <property type="evidence" value="ECO:0007669"/>
    <property type="project" value="InterPro"/>
</dbReference>
<accession>A0A183U2W0</accession>
<evidence type="ECO:0000256" key="1">
    <source>
        <dbReference type="ARBA" id="ARBA00047182"/>
    </source>
</evidence>
<gene>
    <name evidence="4" type="ORF">TCNE_LOCUS2830</name>
</gene>
<dbReference type="Gene3D" id="1.10.10.1890">
    <property type="entry name" value="Ska1 microtubule binding domain-like"/>
    <property type="match status" value="1"/>
</dbReference>
<feature type="coiled-coil region" evidence="3">
    <location>
        <begin position="22"/>
        <end position="49"/>
    </location>
</feature>
<dbReference type="Pfam" id="PF07160">
    <property type="entry name" value="SKA1"/>
    <property type="match status" value="1"/>
</dbReference>
<dbReference type="GO" id="GO:0051301">
    <property type="term" value="P:cell division"/>
    <property type="evidence" value="ECO:0007669"/>
    <property type="project" value="InterPro"/>
</dbReference>
<evidence type="ECO:0000313" key="5">
    <source>
        <dbReference type="Proteomes" id="UP000050794"/>
    </source>
</evidence>
<dbReference type="GO" id="GO:0007059">
    <property type="term" value="P:chromosome segregation"/>
    <property type="evidence" value="ECO:0007669"/>
    <property type="project" value="InterPro"/>
</dbReference>
<organism evidence="5 6">
    <name type="scientific">Toxocara canis</name>
    <name type="common">Canine roundworm</name>
    <dbReference type="NCBI Taxonomy" id="6265"/>
    <lineage>
        <taxon>Eukaryota</taxon>
        <taxon>Metazoa</taxon>
        <taxon>Ecdysozoa</taxon>
        <taxon>Nematoda</taxon>
        <taxon>Chromadorea</taxon>
        <taxon>Rhabditida</taxon>
        <taxon>Spirurina</taxon>
        <taxon>Ascaridomorpha</taxon>
        <taxon>Ascaridoidea</taxon>
        <taxon>Toxocaridae</taxon>
        <taxon>Toxocara</taxon>
    </lineage>
</organism>
<evidence type="ECO:0000313" key="4">
    <source>
        <dbReference type="EMBL" id="VDM28547.1"/>
    </source>
</evidence>
<dbReference type="WBParaSite" id="TCNE_0000283001-mRNA-1">
    <property type="protein sequence ID" value="TCNE_0000283001-mRNA-1"/>
    <property type="gene ID" value="TCNE_0000283001"/>
</dbReference>
<dbReference type="Proteomes" id="UP000050794">
    <property type="component" value="Unassembled WGS sequence"/>
</dbReference>
<keyword evidence="5" id="KW-1185">Reference proteome</keyword>
<reference evidence="6" key="1">
    <citation type="submission" date="2016-06" db="UniProtKB">
        <authorList>
            <consortium name="WormBaseParasite"/>
        </authorList>
    </citation>
    <scope>IDENTIFICATION</scope>
</reference>
<sequence>MVEQIGEELVQLAEERNERLASDRLVEAIQRMKDVVKGLEQAKNEFEAAERPDKDAEVAFLLAHGINIRAVEGDNKENELLSEGTVDCKRDIATVNGPSHDGVRPHATHLTKRLVEQVSADDFSRIPHTTRARLDLASLNEMIEALNDALARKLSLLNMPIHRLRQEDRDMVYEWKRQ</sequence>
<evidence type="ECO:0000313" key="6">
    <source>
        <dbReference type="WBParaSite" id="TCNE_0000283001-mRNA-1"/>
    </source>
</evidence>
<evidence type="ECO:0000256" key="3">
    <source>
        <dbReference type="SAM" id="Coils"/>
    </source>
</evidence>
<dbReference type="EMBL" id="UYWY01003118">
    <property type="protein sequence ID" value="VDM28547.1"/>
    <property type="molecule type" value="Genomic_DNA"/>
</dbReference>
<dbReference type="InterPro" id="IPR042031">
    <property type="entry name" value="SKA1_MBD_sf"/>
</dbReference>
<keyword evidence="3" id="KW-0175">Coiled coil</keyword>
<evidence type="ECO:0000256" key="2">
    <source>
        <dbReference type="ARBA" id="ARBA00047202"/>
    </source>
</evidence>